<accession>A0A519BQE9</accession>
<organism evidence="3 4">
    <name type="scientific">Candidatus Acididesulfobacter diazotrophicus</name>
    <dbReference type="NCBI Taxonomy" id="2597226"/>
    <lineage>
        <taxon>Bacteria</taxon>
        <taxon>Deltaproteobacteria</taxon>
        <taxon>Candidatus Acidulodesulfobacterales</taxon>
        <taxon>Candidatus Acididesulfobacter</taxon>
    </lineage>
</organism>
<comment type="caution">
    <text evidence="3">The sequence shown here is derived from an EMBL/GenBank/DDBJ whole genome shotgun (WGS) entry which is preliminary data.</text>
</comment>
<gene>
    <name evidence="3" type="ORF">EVG15_01060</name>
</gene>
<dbReference type="AlphaFoldDB" id="A0A519BQE9"/>
<dbReference type="PANTHER" id="PTHR35579:SF3">
    <property type="entry name" value="CRISPR SYSTEM CMS ENDORIBONUCLEASE CSM3"/>
    <property type="match status" value="1"/>
</dbReference>
<evidence type="ECO:0000313" key="4">
    <source>
        <dbReference type="Proteomes" id="UP000319296"/>
    </source>
</evidence>
<dbReference type="Proteomes" id="UP000319296">
    <property type="component" value="Unassembled WGS sequence"/>
</dbReference>
<dbReference type="NCBIfam" id="TIGR03986">
    <property type="entry name" value="TIGR03986 family CRISPR-associated RAMP protein"/>
    <property type="match status" value="1"/>
</dbReference>
<keyword evidence="1" id="KW-0051">Antiviral defense</keyword>
<protein>
    <submittedName>
        <fullName evidence="3">TIGR03986 family CRISPR-associated RAMP protein</fullName>
    </submittedName>
</protein>
<evidence type="ECO:0000256" key="1">
    <source>
        <dbReference type="ARBA" id="ARBA00023118"/>
    </source>
</evidence>
<dbReference type="EMBL" id="SGBB01000001">
    <property type="protein sequence ID" value="RZD19502.1"/>
    <property type="molecule type" value="Genomic_DNA"/>
</dbReference>
<dbReference type="InterPro" id="IPR005537">
    <property type="entry name" value="RAMP_III_fam"/>
</dbReference>
<dbReference type="InterPro" id="IPR023825">
    <property type="entry name" value="CRISPR-assoc_RAMP_BGP1436"/>
</dbReference>
<name>A0A519BQE9_9DELT</name>
<dbReference type="PANTHER" id="PTHR35579">
    <property type="entry name" value="CRISPR SYSTEM CMS ENDORIBONUCLEASE CSM3"/>
    <property type="match status" value="1"/>
</dbReference>
<sequence>MISKENAKIIGKDIKKGVCYTVTLDDGKSMPVSGKFKIPKDANGKEVVLERENGAIVRIIIDGVDCELNNTKPASQMKERSSCKNNNNNQLQNSHILIANAPYNFIPLNANVVKMYSNIQEVPSFDKFHEELKTGHIDIEIETKTPIYIRDTNGELKDDKECSDKNPDFFSPADKHRIPGSSLRGLIRNIVEIVSYGRFNFFEGDRKFHYRSFMDKSEDLRDAYVKQMIKSNGNVIEYPNLKAGCIRKNGHKKYEIMPSLFYRVEREVVDGIIKHDNNEKQFIKPISFNRQDVVEQQHKHHDVYIKYAKVTDICLKADECKENEGYLIRSGFVSGKHKDGTKSKKHLDWIIGKPSDDEKPIQLGEDIIDDYKNDINRSDKAIDLIKEIEKPENKEVPCFYITDKDNKVISIGHTGMFRLAYSHKLKDFTSNQKYENGSIDIPTAIFGNETDFAGRVFFEDAYIEENSKNKIANNAITPKILSGPKPTSFQLYLKQDKGSTGIKDYNSDPGSTEIRGYKMYWHKSVKNKEYIETDEEEIKKHKTQYTKIKPIESGAKFSGRIRFENLSEIELGALMFAIKLKNGLCHKIGMGKPLGFGSVKITPKLAVYDIKKRYNTLFAGWETEPSKDSAGSRDISDYIVLFDKYILKNIGETGKESLWDVDRLKDLEIMLDFDSKPPDDKTKYMELKEFKRSILPSPQDVIGERDNKLI</sequence>
<dbReference type="InterPro" id="IPR052216">
    <property type="entry name" value="CRISPR_Csm3_endoribonuclease"/>
</dbReference>
<dbReference type="GO" id="GO:0051607">
    <property type="term" value="P:defense response to virus"/>
    <property type="evidence" value="ECO:0007669"/>
    <property type="project" value="UniProtKB-KW"/>
</dbReference>
<reference evidence="3 4" key="1">
    <citation type="journal article" date="2019" name="ISME J.">
        <title>Insights into ecological role of a new deltaproteobacterial order Candidatus Acidulodesulfobacterales by metagenomics and metatranscriptomics.</title>
        <authorList>
            <person name="Tan S."/>
            <person name="Liu J."/>
            <person name="Fang Y."/>
            <person name="Hedlund B.P."/>
            <person name="Lian Z.H."/>
            <person name="Huang L.Y."/>
            <person name="Li J.T."/>
            <person name="Huang L.N."/>
            <person name="Li W.J."/>
            <person name="Jiang H.C."/>
            <person name="Dong H.L."/>
            <person name="Shu W.S."/>
        </authorList>
    </citation>
    <scope>NUCLEOTIDE SEQUENCE [LARGE SCALE GENOMIC DNA]</scope>
    <source>
        <strain evidence="3">AP1</strain>
    </source>
</reference>
<evidence type="ECO:0000259" key="2">
    <source>
        <dbReference type="Pfam" id="PF03787"/>
    </source>
</evidence>
<proteinExistence type="predicted"/>
<evidence type="ECO:0000313" key="3">
    <source>
        <dbReference type="EMBL" id="RZD19502.1"/>
    </source>
</evidence>
<feature type="domain" description="CRISPR type III-associated protein" evidence="2">
    <location>
        <begin position="140"/>
        <end position="600"/>
    </location>
</feature>
<dbReference type="Pfam" id="PF03787">
    <property type="entry name" value="RAMPs"/>
    <property type="match status" value="1"/>
</dbReference>